<reference evidence="7 8" key="1">
    <citation type="submission" date="2021-02" db="EMBL/GenBank/DDBJ databases">
        <title>Variation within the Batrachochytrium salamandrivorans European outbreak.</title>
        <authorList>
            <person name="Kelly M."/>
            <person name="Pasmans F."/>
            <person name="Shea T.P."/>
            <person name="Munoz J.F."/>
            <person name="Carranza S."/>
            <person name="Cuomo C.A."/>
            <person name="Martel A."/>
        </authorList>
    </citation>
    <scope>NUCLEOTIDE SEQUENCE [LARGE SCALE GENOMIC DNA]</scope>
    <source>
        <strain evidence="7 8">AMFP18/2</strain>
    </source>
</reference>
<evidence type="ECO:0000256" key="1">
    <source>
        <dbReference type="ARBA" id="ARBA00004123"/>
    </source>
</evidence>
<comment type="caution">
    <text evidence="7">The sequence shown here is derived from an EMBL/GenBank/DDBJ whole genome shotgun (WGS) entry which is preliminary data.</text>
</comment>
<accession>A0ABQ8F236</accession>
<feature type="compositionally biased region" description="Low complexity" evidence="6">
    <location>
        <begin position="233"/>
        <end position="248"/>
    </location>
</feature>
<feature type="region of interest" description="Disordered" evidence="6">
    <location>
        <begin position="71"/>
        <end position="272"/>
    </location>
</feature>
<feature type="compositionally biased region" description="Basic and acidic residues" evidence="6">
    <location>
        <begin position="98"/>
        <end position="112"/>
    </location>
</feature>
<dbReference type="EMBL" id="JAFCIX010000435">
    <property type="protein sequence ID" value="KAH6590197.1"/>
    <property type="molecule type" value="Genomic_DNA"/>
</dbReference>
<evidence type="ECO:0008006" key="9">
    <source>
        <dbReference type="Google" id="ProtNLM"/>
    </source>
</evidence>
<feature type="compositionally biased region" description="Polar residues" evidence="6">
    <location>
        <begin position="71"/>
        <end position="92"/>
    </location>
</feature>
<keyword evidence="4" id="KW-0804">Transcription</keyword>
<sequence>MDGDDDVVAQMDVDTDNDTVPAFIAPEKTHCVDSASPQDAGHDADGTLASGIKTPYDQGIVPPAFISVLDDSQTSMASQNTPLSQSINQTGGTDDDCDKARNDGAIEAHLDTVDTDAGSKANDEDGDGDGDENEESKDNNGDDESKENAGNDDNDESEENEGIVESDDGGAIVPEPAPVQSQLIRPRLRLNSEPLHQDIAMDEDEDDEEEDNDGDDDVDGDADLEAEPDADVEAAAADADAEAAAATNGDDDAAVDADGATGSGNDEDELNGEVFSGLDATDADTKKARELVQTAKQDAKRARELTESSFEKLYDLKMKELQLEAQLIKNGNHPDYVQLLADIEARKDMKLRESTHRLHYTVRNSDAAYEAGVKLVQDSFLHARRFMKSNLIIKKRRNHFQLHIEYARSFQPTPPVPSFTIPQSVHYQRKRKMADDYASGNLYSDYSDGIPEWVRSRLHKVSADDEKLTYIPRPCVGLRSEEMDQDISVLRRMMGVDAYGESSSN</sequence>
<dbReference type="InterPro" id="IPR013907">
    <property type="entry name" value="Sds3"/>
</dbReference>
<name>A0ABQ8F236_9FUNG</name>
<organism evidence="7 8">
    <name type="scientific">Batrachochytrium salamandrivorans</name>
    <dbReference type="NCBI Taxonomy" id="1357716"/>
    <lineage>
        <taxon>Eukaryota</taxon>
        <taxon>Fungi</taxon>
        <taxon>Fungi incertae sedis</taxon>
        <taxon>Chytridiomycota</taxon>
        <taxon>Chytridiomycota incertae sedis</taxon>
        <taxon>Chytridiomycetes</taxon>
        <taxon>Rhizophydiales</taxon>
        <taxon>Rhizophydiales incertae sedis</taxon>
        <taxon>Batrachochytrium</taxon>
    </lineage>
</organism>
<keyword evidence="2" id="KW-0678">Repressor</keyword>
<protein>
    <recommendedName>
        <fullName evidence="9">Transcriptional regulatory protein DEP1</fullName>
    </recommendedName>
</protein>
<evidence type="ECO:0000313" key="7">
    <source>
        <dbReference type="EMBL" id="KAH6590197.1"/>
    </source>
</evidence>
<dbReference type="Proteomes" id="UP001648503">
    <property type="component" value="Unassembled WGS sequence"/>
</dbReference>
<evidence type="ECO:0000256" key="6">
    <source>
        <dbReference type="SAM" id="MobiDB-lite"/>
    </source>
</evidence>
<comment type="subcellular location">
    <subcellularLocation>
        <location evidence="1">Nucleus</location>
    </subcellularLocation>
</comment>
<gene>
    <name evidence="7" type="ORF">BASA50_009459</name>
</gene>
<feature type="compositionally biased region" description="Acidic residues" evidence="6">
    <location>
        <begin position="200"/>
        <end position="232"/>
    </location>
</feature>
<keyword evidence="5" id="KW-0539">Nucleus</keyword>
<evidence type="ECO:0000256" key="4">
    <source>
        <dbReference type="ARBA" id="ARBA00023163"/>
    </source>
</evidence>
<evidence type="ECO:0000256" key="2">
    <source>
        <dbReference type="ARBA" id="ARBA00022491"/>
    </source>
</evidence>
<evidence type="ECO:0000256" key="3">
    <source>
        <dbReference type="ARBA" id="ARBA00023015"/>
    </source>
</evidence>
<keyword evidence="8" id="KW-1185">Reference proteome</keyword>
<evidence type="ECO:0000256" key="5">
    <source>
        <dbReference type="ARBA" id="ARBA00023242"/>
    </source>
</evidence>
<dbReference type="SMART" id="SM01401">
    <property type="entry name" value="Sds3"/>
    <property type="match status" value="1"/>
</dbReference>
<feature type="compositionally biased region" description="Acidic residues" evidence="6">
    <location>
        <begin position="124"/>
        <end position="168"/>
    </location>
</feature>
<feature type="region of interest" description="Disordered" evidence="6">
    <location>
        <begin position="31"/>
        <end position="59"/>
    </location>
</feature>
<proteinExistence type="predicted"/>
<evidence type="ECO:0000313" key="8">
    <source>
        <dbReference type="Proteomes" id="UP001648503"/>
    </source>
</evidence>
<dbReference type="Pfam" id="PF08598">
    <property type="entry name" value="Sds3"/>
    <property type="match status" value="1"/>
</dbReference>
<keyword evidence="3" id="KW-0805">Transcription regulation</keyword>